<accession>A0ABT8C336</accession>
<reference evidence="2" key="1">
    <citation type="journal article" date="2019" name="Int. J. Syst. Evol. Microbiol.">
        <title>The Global Catalogue of Microorganisms (GCM) 10K type strain sequencing project: providing services to taxonomists for standard genome sequencing and annotation.</title>
        <authorList>
            <consortium name="The Broad Institute Genomics Platform"/>
            <consortium name="The Broad Institute Genome Sequencing Center for Infectious Disease"/>
            <person name="Wu L."/>
            <person name="Ma J."/>
        </authorList>
    </citation>
    <scope>NUCLEOTIDE SEQUENCE [LARGE SCALE GENOMIC DNA]</scope>
    <source>
        <strain evidence="2">CECT 7398</strain>
    </source>
</reference>
<comment type="caution">
    <text evidence="1">The sequence shown here is derived from an EMBL/GenBank/DDBJ whole genome shotgun (WGS) entry which is preliminary data.</text>
</comment>
<keyword evidence="2" id="KW-1185">Reference proteome</keyword>
<sequence>MLLSGCPPRPENSQQELQTLIRRTFDQKNKVIPLLRREGIDSAEEMEQRYQFFEQHYLEYQYDLKRHRAYHYLSNRELKKATEIYGVLIKDSGKRDHSLEISLFLNALVLNGQSKDALELFAKFASSKFELGQPFDEIGVLIQLREGNMSQAADMLKSSGARWGFNLAQRSILALTSLVLGKYDEALVHFSSNVTVAKILNQNVAQHTLNYLFSLLMLWMRSEEGSGLYERKFNQVIKEISRLKLKESEHQHLAIILLHAEFLLGNRQNAESVIDSFVKKVEKTGCVAKLHALYLSSGLSNKAHASLIFNRLASNSAVFMFEPLPPACAALVKAIDFKAFSLDMQRCNRVKVSE</sequence>
<evidence type="ECO:0000313" key="1">
    <source>
        <dbReference type="EMBL" id="MDN3612773.1"/>
    </source>
</evidence>
<dbReference type="Proteomes" id="UP001238540">
    <property type="component" value="Unassembled WGS sequence"/>
</dbReference>
<protein>
    <recommendedName>
        <fullName evidence="3">Tetratricopeptide repeat protein</fullName>
    </recommendedName>
</protein>
<evidence type="ECO:0008006" key="3">
    <source>
        <dbReference type="Google" id="ProtNLM"/>
    </source>
</evidence>
<proteinExistence type="predicted"/>
<gene>
    <name evidence="1" type="ORF">QWZ16_24815</name>
</gene>
<dbReference type="RefSeq" id="WP_290313504.1">
    <property type="nucleotide sequence ID" value="NZ_JAUFQC010000036.1"/>
</dbReference>
<organism evidence="1 2">
    <name type="scientific">Vibrio ostreicida</name>
    <dbReference type="NCBI Taxonomy" id="526588"/>
    <lineage>
        <taxon>Bacteria</taxon>
        <taxon>Pseudomonadati</taxon>
        <taxon>Pseudomonadota</taxon>
        <taxon>Gammaproteobacteria</taxon>
        <taxon>Vibrionales</taxon>
        <taxon>Vibrionaceae</taxon>
        <taxon>Vibrio</taxon>
    </lineage>
</organism>
<name>A0ABT8C336_9VIBR</name>
<evidence type="ECO:0000313" key="2">
    <source>
        <dbReference type="Proteomes" id="UP001238540"/>
    </source>
</evidence>
<dbReference type="EMBL" id="JAUFQC010000036">
    <property type="protein sequence ID" value="MDN3612773.1"/>
    <property type="molecule type" value="Genomic_DNA"/>
</dbReference>